<dbReference type="Proteomes" id="UP000030652">
    <property type="component" value="Unassembled WGS sequence"/>
</dbReference>
<accession>A0A0B0EI68</accession>
<proteinExistence type="predicted"/>
<name>A0A0B0EI68_9BACT</name>
<organism evidence="1 2">
    <name type="scientific">Candidatus Scalindua brodae</name>
    <dbReference type="NCBI Taxonomy" id="237368"/>
    <lineage>
        <taxon>Bacteria</taxon>
        <taxon>Pseudomonadati</taxon>
        <taxon>Planctomycetota</taxon>
        <taxon>Candidatus Brocadiia</taxon>
        <taxon>Candidatus Brocadiales</taxon>
        <taxon>Candidatus Scalinduaceae</taxon>
        <taxon>Candidatus Scalindua</taxon>
    </lineage>
</organism>
<evidence type="ECO:0000313" key="1">
    <source>
        <dbReference type="EMBL" id="KHE90360.1"/>
    </source>
</evidence>
<comment type="caution">
    <text evidence="1">The sequence shown here is derived from an EMBL/GenBank/DDBJ whole genome shotgun (WGS) entry which is preliminary data.</text>
</comment>
<reference evidence="1 2" key="1">
    <citation type="submission" date="2014-10" db="EMBL/GenBank/DDBJ databases">
        <title>Draft genome of anammox bacterium scalindua brodae, obtained using differential coverage binning of sequence data from two enrichment reactors.</title>
        <authorList>
            <person name="Speth D.R."/>
            <person name="Russ L."/>
            <person name="Kartal B."/>
            <person name="Op den Camp H.J."/>
            <person name="Dutilh B.E."/>
            <person name="Jetten M.S."/>
        </authorList>
    </citation>
    <scope>NUCLEOTIDE SEQUENCE [LARGE SCALE GENOMIC DNA]</scope>
    <source>
        <strain evidence="1">RU1</strain>
    </source>
</reference>
<gene>
    <name evidence="1" type="ORF">SCABRO_03942</name>
</gene>
<dbReference type="AlphaFoldDB" id="A0A0B0EI68"/>
<evidence type="ECO:0000313" key="2">
    <source>
        <dbReference type="Proteomes" id="UP000030652"/>
    </source>
</evidence>
<dbReference type="eggNOG" id="ENOG5033W58">
    <property type="taxonomic scope" value="Bacteria"/>
</dbReference>
<dbReference type="EMBL" id="JRYO01000266">
    <property type="protein sequence ID" value="KHE90360.1"/>
    <property type="molecule type" value="Genomic_DNA"/>
</dbReference>
<sequence length="209" mass="24051">MNEIIETQSGTKLLNGIEYNEYPPPASIIKATELKWAKKLRSDGLIRLYSVRYYQVLENPELGDANESCGMLRHNGNPMEIGSTNEVFIWCSAMPNTSIDVLKSLDKTYDTIIRISNVEEFASRIMTALKELKYTFLPPHLGQVKYNRGEEVSQETLNNQKWHCNIFQKSSEFVHQNEYRMSFVNISSNQISKEYLDINIGNCNDIVQI</sequence>
<protein>
    <submittedName>
        <fullName evidence="1">Uncharacterized protein</fullName>
    </submittedName>
</protein>